<dbReference type="Pfam" id="PF03583">
    <property type="entry name" value="LIP"/>
    <property type="match status" value="1"/>
</dbReference>
<evidence type="ECO:0000313" key="2">
    <source>
        <dbReference type="Proteomes" id="UP000199417"/>
    </source>
</evidence>
<evidence type="ECO:0000313" key="1">
    <source>
        <dbReference type="EMBL" id="SDC50947.1"/>
    </source>
</evidence>
<dbReference type="RefSeq" id="WP_092775751.1">
    <property type="nucleotide sequence ID" value="NZ_FNAB01000001.1"/>
</dbReference>
<dbReference type="PANTHER" id="PTHR34853">
    <property type="match status" value="1"/>
</dbReference>
<gene>
    <name evidence="1" type="ORF">SAMN05444580_10171</name>
</gene>
<dbReference type="STRING" id="168276.SAMN05444580_10171"/>
<reference evidence="1 2" key="1">
    <citation type="submission" date="2016-10" db="EMBL/GenBank/DDBJ databases">
        <authorList>
            <person name="de Groot N.N."/>
        </authorList>
    </citation>
    <scope>NUCLEOTIDE SEQUENCE [LARGE SCALE GENOMIC DNA]</scope>
    <source>
        <strain evidence="1 2">JCM 11308</strain>
    </source>
</reference>
<dbReference type="SUPFAM" id="SSF53474">
    <property type="entry name" value="alpha/beta-Hydrolases"/>
    <property type="match status" value="1"/>
</dbReference>
<dbReference type="InterPro" id="IPR005152">
    <property type="entry name" value="Lipase_secreted"/>
</dbReference>
<keyword evidence="2" id="KW-1185">Reference proteome</keyword>
<dbReference type="EMBL" id="FNAB01000001">
    <property type="protein sequence ID" value="SDC50947.1"/>
    <property type="molecule type" value="Genomic_DNA"/>
</dbReference>
<sequence length="411" mass="42711">MVGVPGPQGDRAHTREEIKLTRRLRAALVSTGLCLAVAAGLAAPAAAAPVAADRPGTVTSVQDQPADRQLPGAAKSSLVTYWSQGPQDRPMLSTGTVYLPQGTAPEGGWPVISFAHGTTGVADQCAPSANPLNERSVRSYRHWLDQGYAVVATDYVGLGTAGVHPYLDGRSAAHSVVDMVRAARSVEPALSSKWVAMGQSQGGQATMFAANLATSYAPELDYLGAVATGVPSNIENLLPLGGPAFPKLPLKGTTVYMANALDGLRAARPDVDVDSYLSPLGRTILDDVENNICYAEARTKYADVSLGQLLSRSIDTPAFTAAARKILTVPTAGYDRPVFIGQGLNDIDVPAPLTLKLAADLAANNVDLAFRTYPTDHLGTVPASEADSTPFVAALFAGEKPCTGISCSGSS</sequence>
<dbReference type="GO" id="GO:0016042">
    <property type="term" value="P:lipid catabolic process"/>
    <property type="evidence" value="ECO:0007669"/>
    <property type="project" value="InterPro"/>
</dbReference>
<dbReference type="PANTHER" id="PTHR34853:SF1">
    <property type="entry name" value="LIPASE 5"/>
    <property type="match status" value="1"/>
</dbReference>
<dbReference type="PIRSF" id="PIRSF029171">
    <property type="entry name" value="Esterase_LipA"/>
    <property type="match status" value="1"/>
</dbReference>
<accession>A0A1G6M6F0</accession>
<dbReference type="GO" id="GO:0004806">
    <property type="term" value="F:triacylglycerol lipase activity"/>
    <property type="evidence" value="ECO:0007669"/>
    <property type="project" value="InterPro"/>
</dbReference>
<name>A0A1G6M6F0_9NOCA</name>
<protein>
    <submittedName>
        <fullName evidence="1">Secretory lipase</fullName>
    </submittedName>
</protein>
<proteinExistence type="predicted"/>
<dbReference type="Proteomes" id="UP000199417">
    <property type="component" value="Unassembled WGS sequence"/>
</dbReference>
<organism evidence="1 2">
    <name type="scientific">Rhodococcus tukisamuensis</name>
    <dbReference type="NCBI Taxonomy" id="168276"/>
    <lineage>
        <taxon>Bacteria</taxon>
        <taxon>Bacillati</taxon>
        <taxon>Actinomycetota</taxon>
        <taxon>Actinomycetes</taxon>
        <taxon>Mycobacteriales</taxon>
        <taxon>Nocardiaceae</taxon>
        <taxon>Rhodococcus</taxon>
    </lineage>
</organism>
<dbReference type="AlphaFoldDB" id="A0A1G6M6F0"/>
<dbReference type="InterPro" id="IPR029058">
    <property type="entry name" value="AB_hydrolase_fold"/>
</dbReference>
<dbReference type="Gene3D" id="3.40.50.1820">
    <property type="entry name" value="alpha/beta hydrolase"/>
    <property type="match status" value="2"/>
</dbReference>